<reference evidence="2 3" key="1">
    <citation type="journal article" date="2018" name="Nat. Ecol. Evol.">
        <title>Shark genomes provide insights into elasmobranch evolution and the origin of vertebrates.</title>
        <authorList>
            <person name="Hara Y"/>
            <person name="Yamaguchi K"/>
            <person name="Onimaru K"/>
            <person name="Kadota M"/>
            <person name="Koyanagi M"/>
            <person name="Keeley SD"/>
            <person name="Tatsumi K"/>
            <person name="Tanaka K"/>
            <person name="Motone F"/>
            <person name="Kageyama Y"/>
            <person name="Nozu R"/>
            <person name="Adachi N"/>
            <person name="Nishimura O"/>
            <person name="Nakagawa R"/>
            <person name="Tanegashima C"/>
            <person name="Kiyatake I"/>
            <person name="Matsumoto R"/>
            <person name="Murakumo K"/>
            <person name="Nishida K"/>
            <person name="Terakita A"/>
            <person name="Kuratani S"/>
            <person name="Sato K"/>
            <person name="Hyodo S Kuraku.S."/>
        </authorList>
    </citation>
    <scope>NUCLEOTIDE SEQUENCE [LARGE SCALE GENOMIC DNA]</scope>
</reference>
<sequence length="55" mass="5721">IPNEGSLLVIVILILMQGITGMAVGLIISASFDDEQSAAQISLGIFYPCIVLSGK</sequence>
<evidence type="ECO:0000313" key="2">
    <source>
        <dbReference type="EMBL" id="GCC40329.1"/>
    </source>
</evidence>
<evidence type="ECO:0000313" key="3">
    <source>
        <dbReference type="Proteomes" id="UP000287033"/>
    </source>
</evidence>
<keyword evidence="1" id="KW-0472">Membrane</keyword>
<dbReference type="Proteomes" id="UP000287033">
    <property type="component" value="Unassembled WGS sequence"/>
</dbReference>
<dbReference type="AlphaFoldDB" id="A0A401TCG4"/>
<keyword evidence="3" id="KW-1185">Reference proteome</keyword>
<evidence type="ECO:0000256" key="1">
    <source>
        <dbReference type="SAM" id="Phobius"/>
    </source>
</evidence>
<name>A0A401TCG4_CHIPU</name>
<protein>
    <submittedName>
        <fullName evidence="2">Uncharacterized protein</fullName>
    </submittedName>
</protein>
<accession>A0A401TCG4</accession>
<organism evidence="2 3">
    <name type="scientific">Chiloscyllium punctatum</name>
    <name type="common">Brownbanded bambooshark</name>
    <name type="synonym">Hemiscyllium punctatum</name>
    <dbReference type="NCBI Taxonomy" id="137246"/>
    <lineage>
        <taxon>Eukaryota</taxon>
        <taxon>Metazoa</taxon>
        <taxon>Chordata</taxon>
        <taxon>Craniata</taxon>
        <taxon>Vertebrata</taxon>
        <taxon>Chondrichthyes</taxon>
        <taxon>Elasmobranchii</taxon>
        <taxon>Galeomorphii</taxon>
        <taxon>Galeoidea</taxon>
        <taxon>Orectolobiformes</taxon>
        <taxon>Hemiscylliidae</taxon>
        <taxon>Chiloscyllium</taxon>
    </lineage>
</organism>
<proteinExistence type="predicted"/>
<keyword evidence="1" id="KW-0812">Transmembrane</keyword>
<comment type="caution">
    <text evidence="2">The sequence shown here is derived from an EMBL/GenBank/DDBJ whole genome shotgun (WGS) entry which is preliminary data.</text>
</comment>
<gene>
    <name evidence="2" type="ORF">chiPu_0024325</name>
</gene>
<dbReference type="OrthoDB" id="10255969at2759"/>
<dbReference type="STRING" id="137246.A0A401TCG4"/>
<feature type="non-terminal residue" evidence="2">
    <location>
        <position position="1"/>
    </location>
</feature>
<dbReference type="EMBL" id="BEZZ01037105">
    <property type="protein sequence ID" value="GCC40329.1"/>
    <property type="molecule type" value="Genomic_DNA"/>
</dbReference>
<keyword evidence="1" id="KW-1133">Transmembrane helix</keyword>
<feature type="transmembrane region" description="Helical" evidence="1">
    <location>
        <begin position="7"/>
        <end position="32"/>
    </location>
</feature>